<dbReference type="AlphaFoldDB" id="A0AAE1CWB0"/>
<proteinExistence type="predicted"/>
<dbReference type="Proteomes" id="UP001283361">
    <property type="component" value="Unassembled WGS sequence"/>
</dbReference>
<accession>A0AAE1CWB0</accession>
<name>A0AAE1CWB0_9GAST</name>
<evidence type="ECO:0000313" key="1">
    <source>
        <dbReference type="EMBL" id="KAK3739624.1"/>
    </source>
</evidence>
<reference evidence="1" key="1">
    <citation type="journal article" date="2023" name="G3 (Bethesda)">
        <title>A reference genome for the long-term kleptoplast-retaining sea slug Elysia crispata morphotype clarki.</title>
        <authorList>
            <person name="Eastman K.E."/>
            <person name="Pendleton A.L."/>
            <person name="Shaikh M.A."/>
            <person name="Suttiyut T."/>
            <person name="Ogas R."/>
            <person name="Tomko P."/>
            <person name="Gavelis G."/>
            <person name="Widhalm J.R."/>
            <person name="Wisecaver J.H."/>
        </authorList>
    </citation>
    <scope>NUCLEOTIDE SEQUENCE</scope>
    <source>
        <strain evidence="1">ECLA1</strain>
    </source>
</reference>
<keyword evidence="2" id="KW-1185">Reference proteome</keyword>
<evidence type="ECO:0000313" key="2">
    <source>
        <dbReference type="Proteomes" id="UP001283361"/>
    </source>
</evidence>
<comment type="caution">
    <text evidence="1">The sequence shown here is derived from an EMBL/GenBank/DDBJ whole genome shotgun (WGS) entry which is preliminary data.</text>
</comment>
<dbReference type="EMBL" id="JAWDGP010006510">
    <property type="protein sequence ID" value="KAK3739624.1"/>
    <property type="molecule type" value="Genomic_DNA"/>
</dbReference>
<sequence>MDEALSCPEAHQVRIMSRAGPAFYFVCQPVNLSPGLQPAESMGAGAPSSQCGCRRLHDYGWITLNRVTLAVCIDLVIKL</sequence>
<protein>
    <submittedName>
        <fullName evidence="1">Uncharacterized protein</fullName>
    </submittedName>
</protein>
<gene>
    <name evidence="1" type="ORF">RRG08_008232</name>
</gene>
<organism evidence="1 2">
    <name type="scientific">Elysia crispata</name>
    <name type="common">lettuce slug</name>
    <dbReference type="NCBI Taxonomy" id="231223"/>
    <lineage>
        <taxon>Eukaryota</taxon>
        <taxon>Metazoa</taxon>
        <taxon>Spiralia</taxon>
        <taxon>Lophotrochozoa</taxon>
        <taxon>Mollusca</taxon>
        <taxon>Gastropoda</taxon>
        <taxon>Heterobranchia</taxon>
        <taxon>Euthyneura</taxon>
        <taxon>Panpulmonata</taxon>
        <taxon>Sacoglossa</taxon>
        <taxon>Placobranchoidea</taxon>
        <taxon>Plakobranchidae</taxon>
        <taxon>Elysia</taxon>
    </lineage>
</organism>